<organism evidence="2 3">
    <name type="scientific">Eumeta variegata</name>
    <name type="common">Bagworm moth</name>
    <name type="synonym">Eumeta japonica</name>
    <dbReference type="NCBI Taxonomy" id="151549"/>
    <lineage>
        <taxon>Eukaryota</taxon>
        <taxon>Metazoa</taxon>
        <taxon>Ecdysozoa</taxon>
        <taxon>Arthropoda</taxon>
        <taxon>Hexapoda</taxon>
        <taxon>Insecta</taxon>
        <taxon>Pterygota</taxon>
        <taxon>Neoptera</taxon>
        <taxon>Endopterygota</taxon>
        <taxon>Lepidoptera</taxon>
        <taxon>Glossata</taxon>
        <taxon>Ditrysia</taxon>
        <taxon>Tineoidea</taxon>
        <taxon>Psychidae</taxon>
        <taxon>Oiketicinae</taxon>
        <taxon>Eumeta</taxon>
    </lineage>
</organism>
<reference evidence="2 3" key="1">
    <citation type="journal article" date="2019" name="Commun. Biol.">
        <title>The bagworm genome reveals a unique fibroin gene that provides high tensile strength.</title>
        <authorList>
            <person name="Kono N."/>
            <person name="Nakamura H."/>
            <person name="Ohtoshi R."/>
            <person name="Tomita M."/>
            <person name="Numata K."/>
            <person name="Arakawa K."/>
        </authorList>
    </citation>
    <scope>NUCLEOTIDE SEQUENCE [LARGE SCALE GENOMIC DNA]</scope>
</reference>
<feature type="compositionally biased region" description="Polar residues" evidence="1">
    <location>
        <begin position="1"/>
        <end position="13"/>
    </location>
</feature>
<name>A0A4C1XNR6_EUMVA</name>
<feature type="region of interest" description="Disordered" evidence="1">
    <location>
        <begin position="1"/>
        <end position="54"/>
    </location>
</feature>
<dbReference type="Proteomes" id="UP000299102">
    <property type="component" value="Unassembled WGS sequence"/>
</dbReference>
<evidence type="ECO:0000313" key="2">
    <source>
        <dbReference type="EMBL" id="GBP65128.1"/>
    </source>
</evidence>
<dbReference type="AlphaFoldDB" id="A0A4C1XNR6"/>
<evidence type="ECO:0000256" key="1">
    <source>
        <dbReference type="SAM" id="MobiDB-lite"/>
    </source>
</evidence>
<dbReference type="EMBL" id="BGZK01000920">
    <property type="protein sequence ID" value="GBP65128.1"/>
    <property type="molecule type" value="Genomic_DNA"/>
</dbReference>
<proteinExistence type="predicted"/>
<gene>
    <name evidence="2" type="ORF">EVAR_29792_1</name>
</gene>
<evidence type="ECO:0000313" key="3">
    <source>
        <dbReference type="Proteomes" id="UP000299102"/>
    </source>
</evidence>
<protein>
    <submittedName>
        <fullName evidence="2">Uncharacterized protein</fullName>
    </submittedName>
</protein>
<accession>A0A4C1XNR6</accession>
<keyword evidence="3" id="KW-1185">Reference proteome</keyword>
<sequence>MADNTDQWSTMKNRQNDGVGHPSCYPSRLTAAASGGVSDRGGGTAPASRPLPAGIDFQSNLITEALTELSSRWRRPTLRRPRNAVEFIPHTTIVPVTNNNTAEALEHFPFSE</sequence>
<comment type="caution">
    <text evidence="2">The sequence shown here is derived from an EMBL/GenBank/DDBJ whole genome shotgun (WGS) entry which is preliminary data.</text>
</comment>